<proteinExistence type="predicted"/>
<dbReference type="EMBL" id="GDRN01096839">
    <property type="protein sequence ID" value="JAI59265.1"/>
    <property type="molecule type" value="Transcribed_RNA"/>
</dbReference>
<dbReference type="PANTHER" id="PTHR15717:SF2">
    <property type="entry name" value="EF-HAND CALCIUM-BINDING DOMAIN-CONTAINING PROTEIN 14"/>
    <property type="match status" value="1"/>
</dbReference>
<protein>
    <recommendedName>
        <fullName evidence="5">EF-hand calcium-binding domain-containing protein 14</fullName>
    </recommendedName>
</protein>
<sequence>MSHGESCAGVVASGVGGVVGHKKLRRKRKELDALVAEDKVRRKPATSSHHDLLRSDSEDPEGDFSGVAVLGKQMMGGRGGLWACLPGACTLLLLLTTLVGVAAAFRLLMLTRRDLDALHARISSVEASSSELPAKFHQSHVRLQELEKNQSALWAAVTQLTSSLDAVTKRVDLLEGGVKGIENSLNTSPQLSSLPKDVAALQGSVATFGSSLTDAQSSLEEIKKEHDKLTVDVREAANTIEKLKEDISVLQNQTVMEHSGGRGSPATLGESVLALKEKMDSLTSAITSINASFSQQATDTSLTNHRLQSLEEASTNVSANLSQRVSSLEAWHSLVTPDLPSHITNLTTTVASLQDASLLQSHAVHNLTQSMDVVKGVEKRLEGSQVQLASSVSELKQQLQKVEKTVTTIKAAAAAATTQAPAAPPTKHTATSRD</sequence>
<dbReference type="PANTHER" id="PTHR15717">
    <property type="entry name" value="PROTEIN KIAA0494"/>
    <property type="match status" value="1"/>
</dbReference>
<reference evidence="4" key="1">
    <citation type="submission" date="2015-09" db="EMBL/GenBank/DDBJ databases">
        <title>Scylla olivacea transcriptome.</title>
        <authorList>
            <person name="Ikhwanuddin M."/>
        </authorList>
    </citation>
    <scope>NUCLEOTIDE SEQUENCE</scope>
</reference>
<keyword evidence="3" id="KW-0812">Transmembrane</keyword>
<feature type="compositionally biased region" description="Basic and acidic residues" evidence="2">
    <location>
        <begin position="48"/>
        <end position="57"/>
    </location>
</feature>
<accession>A0A0P4VZ26</accession>
<feature type="region of interest" description="Disordered" evidence="2">
    <location>
        <begin position="414"/>
        <end position="434"/>
    </location>
</feature>
<keyword evidence="3" id="KW-1133">Transmembrane helix</keyword>
<evidence type="ECO:0000256" key="3">
    <source>
        <dbReference type="SAM" id="Phobius"/>
    </source>
</evidence>
<keyword evidence="3" id="KW-0472">Membrane</keyword>
<evidence type="ECO:0000313" key="4">
    <source>
        <dbReference type="EMBL" id="JAI59265.1"/>
    </source>
</evidence>
<organism evidence="4">
    <name type="scientific">Scylla olivacea</name>
    <name type="common">Orange mud crab</name>
    <name type="synonym">Cancer olivacea</name>
    <dbReference type="NCBI Taxonomy" id="85551"/>
    <lineage>
        <taxon>Eukaryota</taxon>
        <taxon>Metazoa</taxon>
        <taxon>Ecdysozoa</taxon>
        <taxon>Arthropoda</taxon>
        <taxon>Crustacea</taxon>
        <taxon>Multicrustacea</taxon>
        <taxon>Malacostraca</taxon>
        <taxon>Eumalacostraca</taxon>
        <taxon>Eucarida</taxon>
        <taxon>Decapoda</taxon>
        <taxon>Pleocyemata</taxon>
        <taxon>Brachyura</taxon>
        <taxon>Eubrachyura</taxon>
        <taxon>Portunoidea</taxon>
        <taxon>Portunidae</taxon>
        <taxon>Portuninae</taxon>
        <taxon>Scylla</taxon>
    </lineage>
</organism>
<evidence type="ECO:0000256" key="1">
    <source>
        <dbReference type="SAM" id="Coils"/>
    </source>
</evidence>
<evidence type="ECO:0008006" key="5">
    <source>
        <dbReference type="Google" id="ProtNLM"/>
    </source>
</evidence>
<name>A0A0P4VZ26_SCYOL</name>
<dbReference type="InterPro" id="IPR042352">
    <property type="entry name" value="EFCAB14"/>
</dbReference>
<evidence type="ECO:0000256" key="2">
    <source>
        <dbReference type="SAM" id="MobiDB-lite"/>
    </source>
</evidence>
<feature type="transmembrane region" description="Helical" evidence="3">
    <location>
        <begin position="80"/>
        <end position="105"/>
    </location>
</feature>
<keyword evidence="1" id="KW-0175">Coiled coil</keyword>
<feature type="coiled-coil region" evidence="1">
    <location>
        <begin position="385"/>
        <end position="412"/>
    </location>
</feature>
<dbReference type="AlphaFoldDB" id="A0A0P4VZ26"/>
<dbReference type="Gene3D" id="1.10.287.1490">
    <property type="match status" value="1"/>
</dbReference>
<feature type="coiled-coil region" evidence="1">
    <location>
        <begin position="212"/>
        <end position="253"/>
    </location>
</feature>
<feature type="region of interest" description="Disordered" evidence="2">
    <location>
        <begin position="38"/>
        <end position="61"/>
    </location>
</feature>